<organism evidence="2 3">
    <name type="scientific">Daphnia pulex</name>
    <name type="common">Water flea</name>
    <dbReference type="NCBI Taxonomy" id="6669"/>
    <lineage>
        <taxon>Eukaryota</taxon>
        <taxon>Metazoa</taxon>
        <taxon>Ecdysozoa</taxon>
        <taxon>Arthropoda</taxon>
        <taxon>Crustacea</taxon>
        <taxon>Branchiopoda</taxon>
        <taxon>Diplostraca</taxon>
        <taxon>Cladocera</taxon>
        <taxon>Anomopoda</taxon>
        <taxon>Daphniidae</taxon>
        <taxon>Daphnia</taxon>
    </lineage>
</organism>
<reference evidence="2 3" key="1">
    <citation type="journal article" date="2011" name="Science">
        <title>The ecoresponsive genome of Daphnia pulex.</title>
        <authorList>
            <person name="Colbourne J.K."/>
            <person name="Pfrender M.E."/>
            <person name="Gilbert D."/>
            <person name="Thomas W.K."/>
            <person name="Tucker A."/>
            <person name="Oakley T.H."/>
            <person name="Tokishita S."/>
            <person name="Aerts A."/>
            <person name="Arnold G.J."/>
            <person name="Basu M.K."/>
            <person name="Bauer D.J."/>
            <person name="Caceres C.E."/>
            <person name="Carmel L."/>
            <person name="Casola C."/>
            <person name="Choi J.H."/>
            <person name="Detter J.C."/>
            <person name="Dong Q."/>
            <person name="Dusheyko S."/>
            <person name="Eads B.D."/>
            <person name="Frohlich T."/>
            <person name="Geiler-Samerotte K.A."/>
            <person name="Gerlach D."/>
            <person name="Hatcher P."/>
            <person name="Jogdeo S."/>
            <person name="Krijgsveld J."/>
            <person name="Kriventseva E.V."/>
            <person name="Kultz D."/>
            <person name="Laforsch C."/>
            <person name="Lindquist E."/>
            <person name="Lopez J."/>
            <person name="Manak J.R."/>
            <person name="Muller J."/>
            <person name="Pangilinan J."/>
            <person name="Patwardhan R.P."/>
            <person name="Pitluck S."/>
            <person name="Pritham E.J."/>
            <person name="Rechtsteiner A."/>
            <person name="Rho M."/>
            <person name="Rogozin I.B."/>
            <person name="Sakarya O."/>
            <person name="Salamov A."/>
            <person name="Schaack S."/>
            <person name="Shapiro H."/>
            <person name="Shiga Y."/>
            <person name="Skalitzky C."/>
            <person name="Smith Z."/>
            <person name="Souvorov A."/>
            <person name="Sung W."/>
            <person name="Tang Z."/>
            <person name="Tsuchiya D."/>
            <person name="Tu H."/>
            <person name="Vos H."/>
            <person name="Wang M."/>
            <person name="Wolf Y.I."/>
            <person name="Yamagata H."/>
            <person name="Yamada T."/>
            <person name="Ye Y."/>
            <person name="Shaw J.R."/>
            <person name="Andrews J."/>
            <person name="Crease T.J."/>
            <person name="Tang H."/>
            <person name="Lucas S.M."/>
            <person name="Robertson H.M."/>
            <person name="Bork P."/>
            <person name="Koonin E.V."/>
            <person name="Zdobnov E.M."/>
            <person name="Grigoriev I.V."/>
            <person name="Lynch M."/>
            <person name="Boore J.L."/>
        </authorList>
    </citation>
    <scope>NUCLEOTIDE SEQUENCE [LARGE SCALE GENOMIC DNA]</scope>
</reference>
<evidence type="ECO:0000259" key="1">
    <source>
        <dbReference type="Pfam" id="PF08398"/>
    </source>
</evidence>
<protein>
    <recommendedName>
        <fullName evidence="1">Phospholipase A2-like domain-containing protein</fullName>
    </recommendedName>
</protein>
<feature type="domain" description="Phospholipase A2-like" evidence="1">
    <location>
        <begin position="105"/>
        <end position="141"/>
    </location>
</feature>
<dbReference type="InterPro" id="IPR013607">
    <property type="entry name" value="Phospholipase_A2-like"/>
</dbReference>
<evidence type="ECO:0000313" key="2">
    <source>
        <dbReference type="EMBL" id="EFX65985.1"/>
    </source>
</evidence>
<dbReference type="Proteomes" id="UP000000305">
    <property type="component" value="Unassembled WGS sequence"/>
</dbReference>
<evidence type="ECO:0000313" key="3">
    <source>
        <dbReference type="Proteomes" id="UP000000305"/>
    </source>
</evidence>
<gene>
    <name evidence="2" type="ORF">DAPPUDRAFT_116807</name>
</gene>
<dbReference type="GO" id="GO:0005198">
    <property type="term" value="F:structural molecule activity"/>
    <property type="evidence" value="ECO:0007669"/>
    <property type="project" value="InterPro"/>
</dbReference>
<dbReference type="AlphaFoldDB" id="E9HQK6"/>
<dbReference type="HOGENOM" id="CLU_1327565_0_0_1"/>
<accession>E9HQK6</accession>
<dbReference type="KEGG" id="dpx:DAPPUDRAFT_116807"/>
<dbReference type="InParanoid" id="E9HQK6"/>
<dbReference type="Pfam" id="PF08398">
    <property type="entry name" value="Phospholip_A2_4"/>
    <property type="match status" value="1"/>
</dbReference>
<dbReference type="EMBL" id="GL732721">
    <property type="protein sequence ID" value="EFX65985.1"/>
    <property type="molecule type" value="Genomic_DNA"/>
</dbReference>
<proteinExistence type="predicted"/>
<sequence>MPYNSSRTNRHVDLQNTPLKCHTIQNGKEYQLEKRNPEDYKRTKIGSIQKMLKLISLVQCLGLNLNADISPGPTTSKELKTKLERRCKNRYEKRGLSDVTGPVFWPGYNFVGPGNELTSDVIPVSSVDVIAQMHDYAYGQRTLATEHYDDRQLLKMWTEWGKASSGDGWSGPTHYEKYFVIPSLLGLVTTIDKTDHFTEKKICGIEC</sequence>
<name>E9HQK6_DAPPU</name>
<dbReference type="OrthoDB" id="7456800at2759"/>
<keyword evidence="3" id="KW-1185">Reference proteome</keyword>